<evidence type="ECO:0000256" key="4">
    <source>
        <dbReference type="ARBA" id="ARBA00023139"/>
    </source>
</evidence>
<dbReference type="InterPro" id="IPR006059">
    <property type="entry name" value="SBP"/>
</dbReference>
<evidence type="ECO:0000256" key="2">
    <source>
        <dbReference type="ARBA" id="ARBA00022729"/>
    </source>
</evidence>
<keyword evidence="1" id="KW-1003">Cell membrane</keyword>
<dbReference type="InterPro" id="IPR050490">
    <property type="entry name" value="Bact_solute-bd_prot1"/>
</dbReference>
<dbReference type="Gene3D" id="3.40.190.10">
    <property type="entry name" value="Periplasmic binding protein-like II"/>
    <property type="match status" value="2"/>
</dbReference>
<dbReference type="Proteomes" id="UP000236569">
    <property type="component" value="Unassembled WGS sequence"/>
</dbReference>
<evidence type="ECO:0000256" key="1">
    <source>
        <dbReference type="ARBA" id="ARBA00022475"/>
    </source>
</evidence>
<evidence type="ECO:0000256" key="3">
    <source>
        <dbReference type="ARBA" id="ARBA00023136"/>
    </source>
</evidence>
<dbReference type="RefSeq" id="WP_103131279.1">
    <property type="nucleotide sequence ID" value="NZ_BFAG01000020.1"/>
</dbReference>
<dbReference type="PANTHER" id="PTHR43649:SF33">
    <property type="entry name" value="POLYGALACTURONAN_RHAMNOGALACTURONAN-BINDING PROTEIN YTCQ"/>
    <property type="match status" value="1"/>
</dbReference>
<evidence type="ECO:0000256" key="5">
    <source>
        <dbReference type="ARBA" id="ARBA00023288"/>
    </source>
</evidence>
<keyword evidence="4" id="KW-0564">Palmitate</keyword>
<dbReference type="SUPFAM" id="SSF53850">
    <property type="entry name" value="Periplasmic binding protein-like II"/>
    <property type="match status" value="1"/>
</dbReference>
<dbReference type="AlphaFoldDB" id="A0A2I9D0E9"/>
<protein>
    <submittedName>
        <fullName evidence="7">Extracellular solute-binding protein family 1</fullName>
    </submittedName>
</protein>
<accession>A0A2I9D0E9</accession>
<dbReference type="EMBL" id="BFAG01000020">
    <property type="protein sequence ID" value="GBF07999.1"/>
    <property type="molecule type" value="Genomic_DNA"/>
</dbReference>
<proteinExistence type="predicted"/>
<feature type="signal peptide" evidence="6">
    <location>
        <begin position="1"/>
        <end position="20"/>
    </location>
</feature>
<keyword evidence="8" id="KW-1185">Reference proteome</keyword>
<evidence type="ECO:0000313" key="8">
    <source>
        <dbReference type="Proteomes" id="UP000236569"/>
    </source>
</evidence>
<keyword evidence="2 6" id="KW-0732">Signal</keyword>
<sequence length="415" mass="43268">MKRTLALLSLTALLSSPALAQSGELRLIAQASEQGNPSMQALVDAFMKKYPNVKVRTEFFPIGTGYPQVLRTQLQGGNAPDLFYVTAGSGGLVSVLPFLDAGYVADLSKRPWAKTVIPTASRGLYWKNNQLAAVPLGMTPIAAVYNVDLLGQLGVSLPKTMPELLKTCGVIRSKGKSMFSLAGANPQNGGLLAATLAENYVLGSDPQWNAKRTAGKVTFAGTPSWKKALQALLDMKNAGCFIPGVEGADLPQAAPAMASGQALAFVIPTGAISALKSINPKLNLGAFVLPGPTAASTVLAVSPTDAIAVSKNSKNLPAALAFADFIATGGGSELYTKVTGDISTRQAATGQNLPPELSGIATALRNKSRIAPLIQIEWSNPQVYTTLGEGVQGLLTGQLTVDALLARLDAAWNRK</sequence>
<gene>
    <name evidence="7" type="ORF">DAERI_200056</name>
</gene>
<reference evidence="8" key="1">
    <citation type="submission" date="2018-01" db="EMBL/GenBank/DDBJ databases">
        <title>Draft Genome Sequence of the Radioresistant Bacterium Deinococcus aerius TR0125, Isolated from the Higher Atmosphere above Japan.</title>
        <authorList>
            <person name="Satoh K."/>
            <person name="Arai H."/>
            <person name="Sanzen T."/>
            <person name="Kawaguchi Y."/>
            <person name="Hayashi H."/>
            <person name="Yokobori S."/>
            <person name="Yamagishi A."/>
            <person name="Oono Y."/>
            <person name="Narumi I."/>
        </authorList>
    </citation>
    <scope>NUCLEOTIDE SEQUENCE [LARGE SCALE GENOMIC DNA]</scope>
    <source>
        <strain evidence="8">TR0125</strain>
    </source>
</reference>
<comment type="caution">
    <text evidence="7">The sequence shown here is derived from an EMBL/GenBank/DDBJ whole genome shotgun (WGS) entry which is preliminary data.</text>
</comment>
<evidence type="ECO:0000313" key="7">
    <source>
        <dbReference type="EMBL" id="GBF07999.1"/>
    </source>
</evidence>
<organism evidence="7 8">
    <name type="scientific">Deinococcus aerius</name>
    <dbReference type="NCBI Taxonomy" id="200253"/>
    <lineage>
        <taxon>Bacteria</taxon>
        <taxon>Thermotogati</taxon>
        <taxon>Deinococcota</taxon>
        <taxon>Deinococci</taxon>
        <taxon>Deinococcales</taxon>
        <taxon>Deinococcaceae</taxon>
        <taxon>Deinococcus</taxon>
    </lineage>
</organism>
<dbReference type="OrthoDB" id="9798191at2"/>
<feature type="chain" id="PRO_5014427691" evidence="6">
    <location>
        <begin position="21"/>
        <end position="415"/>
    </location>
</feature>
<keyword evidence="3" id="KW-0472">Membrane</keyword>
<dbReference type="PANTHER" id="PTHR43649">
    <property type="entry name" value="ARABINOSE-BINDING PROTEIN-RELATED"/>
    <property type="match status" value="1"/>
</dbReference>
<name>A0A2I9D0E9_9DEIO</name>
<evidence type="ECO:0000256" key="6">
    <source>
        <dbReference type="SAM" id="SignalP"/>
    </source>
</evidence>
<keyword evidence="5" id="KW-0449">Lipoprotein</keyword>
<dbReference type="Pfam" id="PF01547">
    <property type="entry name" value="SBP_bac_1"/>
    <property type="match status" value="1"/>
</dbReference>